<dbReference type="RefSeq" id="XP_012190379.1">
    <property type="nucleotide sequence ID" value="XM_012334989.1"/>
</dbReference>
<name>R9P6C6_PSEHS</name>
<evidence type="ECO:0000313" key="2">
    <source>
        <dbReference type="EMBL" id="GAC96792.1"/>
    </source>
</evidence>
<feature type="region of interest" description="Disordered" evidence="1">
    <location>
        <begin position="196"/>
        <end position="216"/>
    </location>
</feature>
<feature type="compositionally biased region" description="Polar residues" evidence="1">
    <location>
        <begin position="18"/>
        <end position="36"/>
    </location>
</feature>
<dbReference type="Proteomes" id="UP000014071">
    <property type="component" value="Unassembled WGS sequence"/>
</dbReference>
<sequence length="300" mass="31801">MFRLRLGSYVSDLGLARTRSQSPGSPLYQATPSSPSGALRHRHHLRIQTAAQAEPPSLFNVQDPLRVNTTSTSLSPTSAAASSTLVQLDSDVEMDLDVQSTFQAMQVDSPTASPSPTVLTSFFPTTSTFPSNSALQRPSPIPSNLLSPLVTDTRYPRSPSPLSAPSYPSAVSLVTNASAVSPGVFPSASTLLAARRSSRQSLSTQHTPASSSPLARTISFDPTASSAQNRPAFFPHSQLGDPPFHRIDQVQGLIAARSRSSSTPPSPGFATEERSYVEAAGLPTRRHSDGKVGLDRPNGR</sequence>
<evidence type="ECO:0000256" key="1">
    <source>
        <dbReference type="SAM" id="MobiDB-lite"/>
    </source>
</evidence>
<feature type="region of interest" description="Disordered" evidence="1">
    <location>
        <begin position="16"/>
        <end position="40"/>
    </location>
</feature>
<dbReference type="HOGENOM" id="CLU_064784_0_0_1"/>
<proteinExistence type="predicted"/>
<evidence type="ECO:0000313" key="3">
    <source>
        <dbReference type="Proteomes" id="UP000014071"/>
    </source>
</evidence>
<accession>R9P6C6</accession>
<organism evidence="2 3">
    <name type="scientific">Pseudozyma hubeiensis (strain SY62)</name>
    <name type="common">Yeast</name>
    <dbReference type="NCBI Taxonomy" id="1305764"/>
    <lineage>
        <taxon>Eukaryota</taxon>
        <taxon>Fungi</taxon>
        <taxon>Dikarya</taxon>
        <taxon>Basidiomycota</taxon>
        <taxon>Ustilaginomycotina</taxon>
        <taxon>Ustilaginomycetes</taxon>
        <taxon>Ustilaginales</taxon>
        <taxon>Ustilaginaceae</taxon>
        <taxon>Pseudozyma</taxon>
    </lineage>
</organism>
<dbReference type="GeneID" id="24109658"/>
<reference evidence="3" key="1">
    <citation type="journal article" date="2013" name="Genome Announc.">
        <title>Draft genome sequence of the basidiomycetous yeast-like fungus Pseudozyma hubeiensis SY62, which produces an abundant amount of the biosurfactant mannosylerythritol lipids.</title>
        <authorList>
            <person name="Konishi M."/>
            <person name="Hatada Y."/>
            <person name="Horiuchi J."/>
        </authorList>
    </citation>
    <scope>NUCLEOTIDE SEQUENCE [LARGE SCALE GENOMIC DNA]</scope>
    <source>
        <strain evidence="3">SY62</strain>
    </source>
</reference>
<protein>
    <submittedName>
        <fullName evidence="2">Uncharacterized protein</fullName>
    </submittedName>
</protein>
<feature type="compositionally biased region" description="Low complexity" evidence="1">
    <location>
        <begin position="196"/>
        <end position="205"/>
    </location>
</feature>
<feature type="region of interest" description="Disordered" evidence="1">
    <location>
        <begin position="255"/>
        <end position="300"/>
    </location>
</feature>
<feature type="compositionally biased region" description="Basic and acidic residues" evidence="1">
    <location>
        <begin position="286"/>
        <end position="300"/>
    </location>
</feature>
<dbReference type="OrthoDB" id="2556282at2759"/>
<dbReference type="EMBL" id="DF238805">
    <property type="protein sequence ID" value="GAC96792.1"/>
    <property type="molecule type" value="Genomic_DNA"/>
</dbReference>
<keyword evidence="3" id="KW-1185">Reference proteome</keyword>
<dbReference type="AlphaFoldDB" id="R9P6C6"/>
<feature type="compositionally biased region" description="Polar residues" evidence="1">
    <location>
        <begin position="206"/>
        <end position="216"/>
    </location>
</feature>
<gene>
    <name evidence="2" type="ORF">PHSY_004376</name>
</gene>
<dbReference type="eggNOG" id="ENOG502TFNB">
    <property type="taxonomic scope" value="Eukaryota"/>
</dbReference>